<accession>A0ABW9LUK9</accession>
<evidence type="ECO:0000313" key="3">
    <source>
        <dbReference type="Proteomes" id="UP001635817"/>
    </source>
</evidence>
<name>A0ABW9LUK9_9MYCO</name>
<dbReference type="Proteomes" id="UP001635817">
    <property type="component" value="Unassembled WGS sequence"/>
</dbReference>
<reference evidence="2 3" key="1">
    <citation type="submission" date="2024-12" db="EMBL/GenBank/DDBJ databases">
        <title>The coexistence of Mycolicibacterium septicum and Mycolicibacterium nivoides in clinical samples.</title>
        <authorList>
            <person name="Wang C."/>
            <person name="Feng Y."/>
            <person name="Zong Z."/>
        </authorList>
    </citation>
    <scope>NUCLEOTIDE SEQUENCE [LARGE SCALE GENOMIC DNA]</scope>
    <source>
        <strain evidence="2 3">120310</strain>
    </source>
</reference>
<keyword evidence="1" id="KW-1133">Transmembrane helix</keyword>
<keyword evidence="3" id="KW-1185">Reference proteome</keyword>
<gene>
    <name evidence="2" type="ORF">ACK4CP_15015</name>
</gene>
<sequence length="144" mass="15382">MSQPAAATVRRSVGCWLVAVAAGVVETAIRASTAPDYDIAVQLPIRAAIYLAVIAVIAQLHHGRRWARIVLTIALGGLGLLSLLIEPVTWWAAGHAPGEFFAAADAPTLTVAVVRIVHIGAVLAALWFMYTPEANAYFRRAQEE</sequence>
<comment type="caution">
    <text evidence="2">The sequence shown here is derived from an EMBL/GenBank/DDBJ whole genome shotgun (WGS) entry which is preliminary data.</text>
</comment>
<dbReference type="EMBL" id="JBKBDE010000004">
    <property type="protein sequence ID" value="MFN6551714.1"/>
    <property type="molecule type" value="Genomic_DNA"/>
</dbReference>
<proteinExistence type="predicted"/>
<protein>
    <recommendedName>
        <fullName evidence="4">Integral membrane protein</fullName>
    </recommendedName>
</protein>
<evidence type="ECO:0000256" key="1">
    <source>
        <dbReference type="SAM" id="Phobius"/>
    </source>
</evidence>
<keyword evidence="1" id="KW-0812">Transmembrane</keyword>
<evidence type="ECO:0008006" key="4">
    <source>
        <dbReference type="Google" id="ProtNLM"/>
    </source>
</evidence>
<organism evidence="2 3">
    <name type="scientific">Mycolicibacterium septicum</name>
    <dbReference type="NCBI Taxonomy" id="98668"/>
    <lineage>
        <taxon>Bacteria</taxon>
        <taxon>Bacillati</taxon>
        <taxon>Actinomycetota</taxon>
        <taxon>Actinomycetes</taxon>
        <taxon>Mycobacteriales</taxon>
        <taxon>Mycobacteriaceae</taxon>
        <taxon>Mycolicibacterium</taxon>
    </lineage>
</organism>
<feature type="transmembrane region" description="Helical" evidence="1">
    <location>
        <begin position="43"/>
        <end position="62"/>
    </location>
</feature>
<feature type="transmembrane region" description="Helical" evidence="1">
    <location>
        <begin position="69"/>
        <end position="92"/>
    </location>
</feature>
<feature type="transmembrane region" description="Helical" evidence="1">
    <location>
        <begin position="112"/>
        <end position="130"/>
    </location>
</feature>
<dbReference type="RefSeq" id="WP_409550307.1">
    <property type="nucleotide sequence ID" value="NZ_JBKBDE010000004.1"/>
</dbReference>
<keyword evidence="1" id="KW-0472">Membrane</keyword>
<evidence type="ECO:0000313" key="2">
    <source>
        <dbReference type="EMBL" id="MFN6551714.1"/>
    </source>
</evidence>